<evidence type="ECO:0000256" key="1">
    <source>
        <dbReference type="ARBA" id="ARBA00011079"/>
    </source>
</evidence>
<comment type="similarity">
    <text evidence="1">Belongs to the peptidase S28 family.</text>
</comment>
<dbReference type="Gene3D" id="3.40.50.1820">
    <property type="entry name" value="alpha/beta hydrolase"/>
    <property type="match status" value="1"/>
</dbReference>
<keyword evidence="2" id="KW-0645">Protease</keyword>
<dbReference type="AlphaFoldDB" id="A0A811K461"/>
<evidence type="ECO:0000256" key="4">
    <source>
        <dbReference type="ARBA" id="ARBA00022801"/>
    </source>
</evidence>
<dbReference type="Pfam" id="PF05577">
    <property type="entry name" value="Peptidase_S28"/>
    <property type="match status" value="1"/>
</dbReference>
<dbReference type="SUPFAM" id="SSF53474">
    <property type="entry name" value="alpha/beta-Hydrolases"/>
    <property type="match status" value="1"/>
</dbReference>
<evidence type="ECO:0000313" key="8">
    <source>
        <dbReference type="EMBL" id="CAD5210746.1"/>
    </source>
</evidence>
<keyword evidence="9" id="KW-1185">Reference proteome</keyword>
<dbReference type="GO" id="GO:0006508">
    <property type="term" value="P:proteolysis"/>
    <property type="evidence" value="ECO:0007669"/>
    <property type="project" value="UniProtKB-KW"/>
</dbReference>
<dbReference type="InterPro" id="IPR029058">
    <property type="entry name" value="AB_hydrolase_fold"/>
</dbReference>
<organism evidence="8 9">
    <name type="scientific">Bursaphelenchus okinawaensis</name>
    <dbReference type="NCBI Taxonomy" id="465554"/>
    <lineage>
        <taxon>Eukaryota</taxon>
        <taxon>Metazoa</taxon>
        <taxon>Ecdysozoa</taxon>
        <taxon>Nematoda</taxon>
        <taxon>Chromadorea</taxon>
        <taxon>Rhabditida</taxon>
        <taxon>Tylenchina</taxon>
        <taxon>Tylenchomorpha</taxon>
        <taxon>Aphelenchoidea</taxon>
        <taxon>Aphelenchoididae</taxon>
        <taxon>Bursaphelenchus</taxon>
    </lineage>
</organism>
<dbReference type="Proteomes" id="UP000614601">
    <property type="component" value="Unassembled WGS sequence"/>
</dbReference>
<dbReference type="InterPro" id="IPR042269">
    <property type="entry name" value="Ser_carbopepase_S28_SKS"/>
</dbReference>
<dbReference type="Proteomes" id="UP000783686">
    <property type="component" value="Unassembled WGS sequence"/>
</dbReference>
<evidence type="ECO:0000256" key="5">
    <source>
        <dbReference type="ARBA" id="ARBA00023180"/>
    </source>
</evidence>
<sequence length="513" mass="58697">MRFLQNIVLLVVFTVVKCEDENGWKHAVLEVPEKDGSKHNVNLNYGYSTKYGNNDSPVILHLSFGLYDDVVRSQLFLIDLADHLNATVIVIQHRSYNDDIGAFQPSQALSDFNALYKHFTEGEASPVRFKKSQKVILSGYGYAGFLALWFYTENNNGRFKSALISDAPINLYKGFGLSLGAVDNHLKKVYEQAGCKSTVLNNALEALKTENLTDFQDIASILGLKDVDKVPEDDLKRELQILTYFIHDAFIKLAADEQDFAEKREGTEIIAKPVESYCNSVNVSSQSLEGRLYPIKRLLNILNKDKYSFDDLDDYKLMVLKCNYLVPYSCPHGPNNDFFTKECQNEEEWKRYWKSLCSRFNKDNDPKWDFAKQNFEIDLSDLKNVVFVYGEDDVWSVTKPKTNALTYVIPFLGRSRIFDQPNSCDSNTLKQFRYQLINLLDCFLDQNTNDICGDIKGHLPQYEHTNETECSPEVLAYPWGQTLFINETIDDSSAAGFIISWITLFFGIVITLF</sequence>
<evidence type="ECO:0000256" key="6">
    <source>
        <dbReference type="SAM" id="Phobius"/>
    </source>
</evidence>
<evidence type="ECO:0000256" key="7">
    <source>
        <dbReference type="SAM" id="SignalP"/>
    </source>
</evidence>
<feature type="signal peptide" evidence="7">
    <location>
        <begin position="1"/>
        <end position="18"/>
    </location>
</feature>
<evidence type="ECO:0000313" key="9">
    <source>
        <dbReference type="Proteomes" id="UP000614601"/>
    </source>
</evidence>
<keyword evidence="6" id="KW-0812">Transmembrane</keyword>
<comment type="caution">
    <text evidence="8">The sequence shown here is derived from an EMBL/GenBank/DDBJ whole genome shotgun (WGS) entry which is preliminary data.</text>
</comment>
<accession>A0A811K461</accession>
<dbReference type="OrthoDB" id="1735038at2759"/>
<dbReference type="EMBL" id="CAJFCW020000002">
    <property type="protein sequence ID" value="CAG9091978.1"/>
    <property type="molecule type" value="Genomic_DNA"/>
</dbReference>
<dbReference type="InterPro" id="IPR008758">
    <property type="entry name" value="Peptidase_S28"/>
</dbReference>
<dbReference type="GO" id="GO:0070008">
    <property type="term" value="F:serine-type exopeptidase activity"/>
    <property type="evidence" value="ECO:0007669"/>
    <property type="project" value="InterPro"/>
</dbReference>
<proteinExistence type="inferred from homology"/>
<dbReference type="GO" id="GO:0008239">
    <property type="term" value="F:dipeptidyl-peptidase activity"/>
    <property type="evidence" value="ECO:0007669"/>
    <property type="project" value="TreeGrafter"/>
</dbReference>
<keyword evidence="6" id="KW-1133">Transmembrane helix</keyword>
<keyword evidence="3 7" id="KW-0732">Signal</keyword>
<dbReference type="EMBL" id="CAJFDH010000002">
    <property type="protein sequence ID" value="CAD5210746.1"/>
    <property type="molecule type" value="Genomic_DNA"/>
</dbReference>
<feature type="transmembrane region" description="Helical" evidence="6">
    <location>
        <begin position="494"/>
        <end position="512"/>
    </location>
</feature>
<protein>
    <submittedName>
        <fullName evidence="8">Uncharacterized protein</fullName>
    </submittedName>
</protein>
<dbReference type="PANTHER" id="PTHR11010:SF38">
    <property type="entry name" value="LYSOSOMAL PRO-X CARBOXYPEPTIDASE"/>
    <property type="match status" value="1"/>
</dbReference>
<evidence type="ECO:0000256" key="2">
    <source>
        <dbReference type="ARBA" id="ARBA00022670"/>
    </source>
</evidence>
<reference evidence="8" key="1">
    <citation type="submission" date="2020-09" db="EMBL/GenBank/DDBJ databases">
        <authorList>
            <person name="Kikuchi T."/>
        </authorList>
    </citation>
    <scope>NUCLEOTIDE SEQUENCE</scope>
    <source>
        <strain evidence="8">SH1</strain>
    </source>
</reference>
<gene>
    <name evidence="8" type="ORF">BOKJ2_LOCUS3348</name>
</gene>
<keyword evidence="6" id="KW-0472">Membrane</keyword>
<keyword evidence="4" id="KW-0378">Hydrolase</keyword>
<keyword evidence="5" id="KW-0325">Glycoprotein</keyword>
<feature type="chain" id="PRO_5035594572" evidence="7">
    <location>
        <begin position="19"/>
        <end position="513"/>
    </location>
</feature>
<dbReference type="Gene3D" id="1.20.120.980">
    <property type="entry name" value="Serine carboxypeptidase S28, SKS domain"/>
    <property type="match status" value="1"/>
</dbReference>
<dbReference type="PANTHER" id="PTHR11010">
    <property type="entry name" value="PROTEASE S28 PRO-X CARBOXYPEPTIDASE-RELATED"/>
    <property type="match status" value="1"/>
</dbReference>
<name>A0A811K461_9BILA</name>
<evidence type="ECO:0000256" key="3">
    <source>
        <dbReference type="ARBA" id="ARBA00022729"/>
    </source>
</evidence>